<name>A0ABS2FDJ1_9CLOT</name>
<dbReference type="PRINTS" id="PR00998">
    <property type="entry name" value="CRBOXYPTASET"/>
</dbReference>
<dbReference type="EC" id="3.4.17.19" evidence="1"/>
<dbReference type="CDD" id="cd06460">
    <property type="entry name" value="M32_Taq"/>
    <property type="match status" value="1"/>
</dbReference>
<keyword evidence="3" id="KW-1185">Reference proteome</keyword>
<dbReference type="Gene3D" id="1.10.1370.30">
    <property type="match status" value="1"/>
</dbReference>
<comment type="caution">
    <text evidence="2">The sequence shown here is derived from an EMBL/GenBank/DDBJ whole genome shotgun (WGS) entry which is preliminary data.</text>
</comment>
<accession>A0ABS2FDJ1</accession>
<dbReference type="PANTHER" id="PTHR34217:SF1">
    <property type="entry name" value="CARBOXYPEPTIDASE 1"/>
    <property type="match status" value="1"/>
</dbReference>
<keyword evidence="1" id="KW-0482">Metalloprotease</keyword>
<proteinExistence type="inferred from homology"/>
<comment type="catalytic activity">
    <reaction evidence="1">
        <text>Release of a C-terminal amino acid with broad specificity, except for -Pro.</text>
        <dbReference type="EC" id="3.4.17.19"/>
    </reaction>
</comment>
<dbReference type="SUPFAM" id="SSF55486">
    <property type="entry name" value="Metalloproteases ('zincins'), catalytic domain"/>
    <property type="match status" value="1"/>
</dbReference>
<protein>
    <recommendedName>
        <fullName evidence="1">Metal-dependent carboxypeptidase</fullName>
        <ecNumber evidence="1">3.4.17.19</ecNumber>
    </recommendedName>
</protein>
<comment type="similarity">
    <text evidence="1">Belongs to the peptidase M32 family.</text>
</comment>
<evidence type="ECO:0000256" key="1">
    <source>
        <dbReference type="PIRNR" id="PIRNR006615"/>
    </source>
</evidence>
<sequence>MGAKFLDKLEKKLEELSAYLKTIEHYRNVGSLMYWDMTTGMPENAAEGRAETMSFMQMQAHNLSVSKEIHDFIKFFEKNEEKLDFVQKRMVHELKKNYEKEKIFPEEFIKEFSLAASRGQLAWEKAKNEDNFEIFKPDLEKIVELTKKSIKYKGYKGNKYNALLDDYEPGLTVEKLDKVFDELRDGIVNILKKINNSGTEISNVFEGKEFPKENQKRFCIKILKTMGFDFKSGRMDETEHPYTLDMSNKDVRITNHYYLNDFTSAMFSAIHEGGHGIYEQNIPDYLEGTGLNVAASMAIHESQSRFYENIIGRNKSFCGYLYEEAKKEFPNQFEFINEEEFYNTINKVQPSLIRTEADELTYSIHVIIRYEIEKLLINDKIQVADLPRVWNEKYKEYLGIEPTSDKVGVLQDMHWSDGSFGYFPSYALGNLYGAQMLNEMVKDIPNIYDEIATGDLSSVYEWLKENVHEYANLYDPSDLIKRITGEELQAKYFIEYLDKKYKEIYNY</sequence>
<dbReference type="PANTHER" id="PTHR34217">
    <property type="entry name" value="METAL-DEPENDENT CARBOXYPEPTIDASE"/>
    <property type="match status" value="1"/>
</dbReference>
<gene>
    <name evidence="2" type="ORF">H6A19_04570</name>
</gene>
<evidence type="ECO:0000313" key="3">
    <source>
        <dbReference type="Proteomes" id="UP000767334"/>
    </source>
</evidence>
<dbReference type="Pfam" id="PF02074">
    <property type="entry name" value="Peptidase_M32"/>
    <property type="match status" value="1"/>
</dbReference>
<dbReference type="EMBL" id="JACJLL010000018">
    <property type="protein sequence ID" value="MBM6818623.1"/>
    <property type="molecule type" value="Genomic_DNA"/>
</dbReference>
<organism evidence="2 3">
    <name type="scientific">Clostridium saudiense</name>
    <dbReference type="NCBI Taxonomy" id="1414720"/>
    <lineage>
        <taxon>Bacteria</taxon>
        <taxon>Bacillati</taxon>
        <taxon>Bacillota</taxon>
        <taxon>Clostridia</taxon>
        <taxon>Eubacteriales</taxon>
        <taxon>Clostridiaceae</taxon>
        <taxon>Clostridium</taxon>
    </lineage>
</organism>
<evidence type="ECO:0000313" key="2">
    <source>
        <dbReference type="EMBL" id="MBM6818623.1"/>
    </source>
</evidence>
<keyword evidence="1" id="KW-0645">Protease</keyword>
<dbReference type="PIRSF" id="PIRSF006615">
    <property type="entry name" value="Zn_crbxpep_Taq"/>
    <property type="match status" value="1"/>
</dbReference>
<comment type="function">
    <text evidence="1">Broad specificity carboxypetidase that releases amino acids sequentially from the C-terminus, including neutral, aromatic, polar and basic residues.</text>
</comment>
<dbReference type="Proteomes" id="UP000767334">
    <property type="component" value="Unassembled WGS sequence"/>
</dbReference>
<dbReference type="PROSITE" id="PS52034">
    <property type="entry name" value="PEPTIDASE_M32"/>
    <property type="match status" value="1"/>
</dbReference>
<keyword evidence="1 2" id="KW-0121">Carboxypeptidase</keyword>
<reference evidence="2 3" key="1">
    <citation type="journal article" date="2021" name="Sci. Rep.">
        <title>The distribution of antibiotic resistance genes in chicken gut microbiota commensals.</title>
        <authorList>
            <person name="Juricova H."/>
            <person name="Matiasovicova J."/>
            <person name="Kubasova T."/>
            <person name="Cejkova D."/>
            <person name="Rychlik I."/>
        </authorList>
    </citation>
    <scope>NUCLEOTIDE SEQUENCE [LARGE SCALE GENOMIC DNA]</scope>
    <source>
        <strain evidence="2 3">An435</strain>
    </source>
</reference>
<keyword evidence="1" id="KW-0479">Metal-binding</keyword>
<dbReference type="InterPro" id="IPR001333">
    <property type="entry name" value="Peptidase_M32_Taq"/>
</dbReference>
<keyword evidence="1" id="KW-0378">Hydrolase</keyword>
<dbReference type="GO" id="GO:0004180">
    <property type="term" value="F:carboxypeptidase activity"/>
    <property type="evidence" value="ECO:0007669"/>
    <property type="project" value="UniProtKB-KW"/>
</dbReference>